<dbReference type="InterPro" id="IPR036392">
    <property type="entry name" value="PLAT/LH2_dom_sf"/>
</dbReference>
<dbReference type="InterPro" id="IPR052970">
    <property type="entry name" value="Inner_ear_hair_cell_LOXHD"/>
</dbReference>
<feature type="domain" description="PLAT" evidence="2">
    <location>
        <begin position="227"/>
        <end position="370"/>
    </location>
</feature>
<reference evidence="3" key="2">
    <citation type="submission" date="2016-06" db="EMBL/GenBank/DDBJ databases">
        <title>The genome of a short-lived fish provides insights into sex chromosome evolution and the genetic control of aging.</title>
        <authorList>
            <person name="Reichwald K."/>
            <person name="Felder M."/>
            <person name="Petzold A."/>
            <person name="Koch P."/>
            <person name="Groth M."/>
            <person name="Platzer M."/>
        </authorList>
    </citation>
    <scope>NUCLEOTIDE SEQUENCE</scope>
    <source>
        <tissue evidence="3">Brain</tissue>
    </source>
</reference>
<protein>
    <submittedName>
        <fullName evidence="3">Lipoxygenase homology domains 1b</fullName>
    </submittedName>
</protein>
<dbReference type="Pfam" id="PF01477">
    <property type="entry name" value="PLAT"/>
    <property type="match status" value="5"/>
</dbReference>
<dbReference type="Gene3D" id="2.40.180.10">
    <property type="entry name" value="Catalase core domain"/>
    <property type="match status" value="4"/>
</dbReference>
<evidence type="ECO:0000313" key="3">
    <source>
        <dbReference type="EMBL" id="SBP04092.1"/>
    </source>
</evidence>
<dbReference type="PANTHER" id="PTHR45901:SF3">
    <property type="entry name" value="LIPOXYGENASE HOMOLOGY DOMAIN-CONTAINING PROTEIN 1"/>
    <property type="match status" value="1"/>
</dbReference>
<dbReference type="Gene3D" id="2.60.60.20">
    <property type="entry name" value="PLAT/LH2 domain"/>
    <property type="match status" value="2"/>
</dbReference>
<gene>
    <name evidence="3" type="primary">LOXHD1B</name>
</gene>
<dbReference type="PANTHER" id="PTHR45901">
    <property type="entry name" value="PROTEIN CBG12474"/>
    <property type="match status" value="1"/>
</dbReference>
<organism evidence="3">
    <name type="scientific">Iconisemion striatum</name>
    <dbReference type="NCBI Taxonomy" id="60296"/>
    <lineage>
        <taxon>Eukaryota</taxon>
        <taxon>Metazoa</taxon>
        <taxon>Chordata</taxon>
        <taxon>Craniata</taxon>
        <taxon>Vertebrata</taxon>
        <taxon>Euteleostomi</taxon>
        <taxon>Actinopterygii</taxon>
        <taxon>Neopterygii</taxon>
        <taxon>Teleostei</taxon>
        <taxon>Neoteleostei</taxon>
        <taxon>Acanthomorphata</taxon>
        <taxon>Ovalentaria</taxon>
        <taxon>Atherinomorphae</taxon>
        <taxon>Cyprinodontiformes</taxon>
        <taxon>Nothobranchiidae</taxon>
        <taxon>Iconisemion</taxon>
    </lineage>
</organism>
<dbReference type="SUPFAM" id="SSF49723">
    <property type="entry name" value="Lipase/lipooxygenase domain (PLAT/LH2 domain)"/>
    <property type="match status" value="6"/>
</dbReference>
<evidence type="ECO:0000259" key="2">
    <source>
        <dbReference type="PROSITE" id="PS50095"/>
    </source>
</evidence>
<dbReference type="EMBL" id="HADW01002692">
    <property type="protein sequence ID" value="SBP04092.1"/>
    <property type="molecule type" value="Transcribed_RNA"/>
</dbReference>
<dbReference type="AlphaFoldDB" id="A0A1A7WDL6"/>
<dbReference type="SMART" id="SM00308">
    <property type="entry name" value="LH2"/>
    <property type="match status" value="3"/>
</dbReference>
<name>A0A1A7WDL6_9TELE</name>
<comment type="caution">
    <text evidence="1">Lacks conserved residue(s) required for the propagation of feature annotation.</text>
</comment>
<dbReference type="CDD" id="cd01756">
    <property type="entry name" value="PLAT_repeat"/>
    <property type="match status" value="3"/>
</dbReference>
<dbReference type="InterPro" id="IPR001024">
    <property type="entry name" value="PLAT/LH2_dom"/>
</dbReference>
<feature type="domain" description="PLAT" evidence="2">
    <location>
        <begin position="514"/>
        <end position="634"/>
    </location>
</feature>
<evidence type="ECO:0000256" key="1">
    <source>
        <dbReference type="PROSITE-ProRule" id="PRU00152"/>
    </source>
</evidence>
<feature type="domain" description="PLAT" evidence="2">
    <location>
        <begin position="1"/>
        <end position="138"/>
    </location>
</feature>
<reference evidence="3" key="1">
    <citation type="submission" date="2016-05" db="EMBL/GenBank/DDBJ databases">
        <authorList>
            <person name="Lavstsen T."/>
            <person name="Jespersen J.S."/>
        </authorList>
    </citation>
    <scope>NUCLEOTIDE SEQUENCE</scope>
    <source>
        <tissue evidence="3">Brain</tissue>
    </source>
</reference>
<feature type="domain" description="PLAT" evidence="2">
    <location>
        <begin position="651"/>
        <end position="767"/>
    </location>
</feature>
<dbReference type="PROSITE" id="PS50095">
    <property type="entry name" value="PLAT"/>
    <property type="match status" value="5"/>
</dbReference>
<feature type="domain" description="PLAT" evidence="2">
    <location>
        <begin position="383"/>
        <end position="501"/>
    </location>
</feature>
<accession>A0A1A7WDL6</accession>
<sequence length="770" mass="86893">MFAGTNAEVFIQIYGEKGKTEVLRLESRSNNFERNTTEIFKIEAKDVGKIFKIRIGHDGSGIGSGWFLETEDVFIVTAVDLGTLKKLRIRHDNTKPYSSWYLDRVEIVDTKEDVTYYFPCNRWLAVEEDDGQVARELVPVDEAFMKQDEDEEGGSATLGLEQKSMSTTYTLKMKTGEKKYAGTDANSEDDGETMRELVPSDIITEKLSRDGNLKVTEVEVEDALETHAYKVSVMTGDVNGSGTDANRDASTTARAYVIIIGPNDVETDRLWLDLAQGKKSFAVGSMEHFVCYGTDVGEIKRVEIGHNGVTPESCWLVDELSVAVPTKGIKYIFPYRILMRNLTTEEEYLFTYENWLSKTKGPKRTKVCELPAVVDDEEMVDKTTYIIQVQTSDVGGAGTDANVFLIVFGEYGDTGTLPLKESTNRNKFERKSKDLFRFPEMLSLGELSKVRVWHDNKGPAPGWHLEYIDVKDETMDQTFRFPCDRWLAKNEDDGMIIRELACANNDSIDLSDKTKYEIATTTANTDDASTTENAWIVLEGRKARSKEFVLENKKKKFLCGATDTFEFSSKHLGEIAGICLGHISKDGKKVKKEVFWHVMEVVVTEMELGNKYFFHCDAQIPLTAKKDQFLTFECYKSVESFASKVRKLVPVKYELIVITGDIKGAGTDANVSITIYGVNGDSGKRALRKKFRNLFERGRTDRFVLEMLDLGELLRVKVEHDGSSANNGWLLECVEVTNTANSVTTIFQCGKWLDAYKADGQIHRVLYPRY</sequence>
<proteinExistence type="predicted"/>